<dbReference type="EnsemblMetazoa" id="AEPI008383-RA">
    <property type="protein sequence ID" value="AEPI008383-PA"/>
    <property type="gene ID" value="AEPI008383"/>
</dbReference>
<reference evidence="2" key="2">
    <citation type="submission" date="2020-05" db="UniProtKB">
        <authorList>
            <consortium name="EnsemblMetazoa"/>
        </authorList>
    </citation>
    <scope>IDENTIFICATION</scope>
    <source>
        <strain evidence="2">Epiroticus2</strain>
    </source>
</reference>
<feature type="region of interest" description="Disordered" evidence="1">
    <location>
        <begin position="431"/>
        <end position="485"/>
    </location>
</feature>
<dbReference type="Proteomes" id="UP000075885">
    <property type="component" value="Unassembled WGS sequence"/>
</dbReference>
<dbReference type="AlphaFoldDB" id="A0A182PN59"/>
<proteinExistence type="predicted"/>
<evidence type="ECO:0000256" key="1">
    <source>
        <dbReference type="SAM" id="MobiDB-lite"/>
    </source>
</evidence>
<evidence type="ECO:0000313" key="2">
    <source>
        <dbReference type="EnsemblMetazoa" id="AEPI008383-PA"/>
    </source>
</evidence>
<feature type="compositionally biased region" description="Polar residues" evidence="1">
    <location>
        <begin position="439"/>
        <end position="449"/>
    </location>
</feature>
<organism evidence="2 3">
    <name type="scientific">Anopheles epiroticus</name>
    <dbReference type="NCBI Taxonomy" id="199890"/>
    <lineage>
        <taxon>Eukaryota</taxon>
        <taxon>Metazoa</taxon>
        <taxon>Ecdysozoa</taxon>
        <taxon>Arthropoda</taxon>
        <taxon>Hexapoda</taxon>
        <taxon>Insecta</taxon>
        <taxon>Pterygota</taxon>
        <taxon>Neoptera</taxon>
        <taxon>Endopterygota</taxon>
        <taxon>Diptera</taxon>
        <taxon>Nematocera</taxon>
        <taxon>Culicoidea</taxon>
        <taxon>Culicidae</taxon>
        <taxon>Anophelinae</taxon>
        <taxon>Anopheles</taxon>
    </lineage>
</organism>
<evidence type="ECO:0000313" key="3">
    <source>
        <dbReference type="Proteomes" id="UP000075885"/>
    </source>
</evidence>
<sequence length="525" mass="58255">MMKRNYDVQHVATASLASSKQHGKSSSNLFDKLSKRYSGVIGARFLRKTPGRKGGVAEPLSDSYDMCGNRSDDFRPEIGAPVLISKTMKFDFDTDSEVEQLPLPSVPSTIDRSRVRSAVTPSTSEDSENDVFVDANSSLPNFGEIKFTFLPESNNNCRSFQDENVRQRGQQLLEKNRSKSAHNLHLHHPSPGSEVRLSLAKAPSLNMSASSANGAITTLSVPNSPAVESIYDFPRSTRSDGIRKPRGESTYDLTRSHHVLNEISLSLVSTEDSQHLYQNLPSPADARYDVPPNGRRRDSSSSSHSTQEEEFDLKSASFQSLADAGPGANQLAVSMDELDELTRQINQSTVGLGTPLPDSDEYCEHRKQLHPSERRLTLMKNRSVSGKHLIDFDRRKAKITKKWSGFKSWIGEEQGRIREVVQKHAAMQRVGVESGSAVKRNNNDVTASDQDSRQDAEGTTVVTTPESSVVQQRDRTLSSEDREGARTIHRKSANAEILEVMWLVNLVWFVPSMVGSFLLSNQTHV</sequence>
<accession>A0A182PN59</accession>
<name>A0A182PN59_9DIPT</name>
<reference evidence="3" key="1">
    <citation type="submission" date="2013-03" db="EMBL/GenBank/DDBJ databases">
        <title>The Genome Sequence of Anopheles epiroticus epiroticus2.</title>
        <authorList>
            <consortium name="The Broad Institute Genomics Platform"/>
            <person name="Neafsey D.E."/>
            <person name="Howell P."/>
            <person name="Walker B."/>
            <person name="Young S.K."/>
            <person name="Zeng Q."/>
            <person name="Gargeya S."/>
            <person name="Fitzgerald M."/>
            <person name="Haas B."/>
            <person name="Abouelleil A."/>
            <person name="Allen A.W."/>
            <person name="Alvarado L."/>
            <person name="Arachchi H.M."/>
            <person name="Berlin A.M."/>
            <person name="Chapman S.B."/>
            <person name="Gainer-Dewar J."/>
            <person name="Goldberg J."/>
            <person name="Griggs A."/>
            <person name="Gujja S."/>
            <person name="Hansen M."/>
            <person name="Howarth C."/>
            <person name="Imamovic A."/>
            <person name="Ireland A."/>
            <person name="Larimer J."/>
            <person name="McCowan C."/>
            <person name="Murphy C."/>
            <person name="Pearson M."/>
            <person name="Poon T.W."/>
            <person name="Priest M."/>
            <person name="Roberts A."/>
            <person name="Saif S."/>
            <person name="Shea T."/>
            <person name="Sisk P."/>
            <person name="Sykes S."/>
            <person name="Wortman J."/>
            <person name="Nusbaum C."/>
            <person name="Birren B."/>
        </authorList>
    </citation>
    <scope>NUCLEOTIDE SEQUENCE [LARGE SCALE GENOMIC DNA]</scope>
    <source>
        <strain evidence="3">Epiroticus2</strain>
    </source>
</reference>
<dbReference type="VEuPathDB" id="VectorBase:AEPI008383"/>
<keyword evidence="3" id="KW-1185">Reference proteome</keyword>
<dbReference type="STRING" id="199890.A0A182PN59"/>
<feature type="region of interest" description="Disordered" evidence="1">
    <location>
        <begin position="278"/>
        <end position="314"/>
    </location>
</feature>
<protein>
    <submittedName>
        <fullName evidence="2">Uncharacterized protein</fullName>
    </submittedName>
</protein>
<feature type="compositionally biased region" description="Basic and acidic residues" evidence="1">
    <location>
        <begin position="472"/>
        <end position="485"/>
    </location>
</feature>
<feature type="compositionally biased region" description="Basic and acidic residues" evidence="1">
    <location>
        <begin position="235"/>
        <end position="249"/>
    </location>
</feature>
<feature type="compositionally biased region" description="Low complexity" evidence="1">
    <location>
        <begin position="459"/>
        <end position="470"/>
    </location>
</feature>
<feature type="region of interest" description="Disordered" evidence="1">
    <location>
        <begin position="231"/>
        <end position="250"/>
    </location>
</feature>